<dbReference type="PANTHER" id="PTHR43747">
    <property type="entry name" value="FAD-BINDING PROTEIN"/>
    <property type="match status" value="1"/>
</dbReference>
<feature type="binding site" evidence="2">
    <location>
        <position position="363"/>
    </location>
    <ligand>
        <name>L-tryptophan</name>
        <dbReference type="ChEBI" id="CHEBI:57912"/>
    </ligand>
</feature>
<dbReference type="InterPro" id="IPR006905">
    <property type="entry name" value="Flavin_halogenase"/>
</dbReference>
<dbReference type="InterPro" id="IPR033856">
    <property type="entry name" value="Trp_halogen"/>
</dbReference>
<accession>A0A560HEQ0</accession>
<feature type="active site" evidence="1">
    <location>
        <position position="93"/>
    </location>
</feature>
<evidence type="ECO:0000256" key="1">
    <source>
        <dbReference type="PIRSR" id="PIRSR011396-1"/>
    </source>
</evidence>
<dbReference type="PANTHER" id="PTHR43747:SF4">
    <property type="entry name" value="FLAVIN-DEPENDENT TRYPTOPHAN HALOGENASE"/>
    <property type="match status" value="1"/>
</dbReference>
<dbReference type="GO" id="GO:0004497">
    <property type="term" value="F:monooxygenase activity"/>
    <property type="evidence" value="ECO:0007669"/>
    <property type="project" value="InterPro"/>
</dbReference>
<keyword evidence="2" id="KW-0274">FAD</keyword>
<evidence type="ECO:0000313" key="3">
    <source>
        <dbReference type="EMBL" id="TWB43860.1"/>
    </source>
</evidence>
<dbReference type="InterPro" id="IPR036188">
    <property type="entry name" value="FAD/NAD-bd_sf"/>
</dbReference>
<evidence type="ECO:0000313" key="4">
    <source>
        <dbReference type="Proteomes" id="UP000315751"/>
    </source>
</evidence>
<proteinExistence type="predicted"/>
<keyword evidence="2" id="KW-0285">Flavoprotein</keyword>
<dbReference type="RefSeq" id="WP_211101949.1">
    <property type="nucleotide sequence ID" value="NZ_VITR01000004.1"/>
</dbReference>
<evidence type="ECO:0000256" key="2">
    <source>
        <dbReference type="PIRSR" id="PIRSR011396-2"/>
    </source>
</evidence>
<protein>
    <submittedName>
        <fullName evidence="3">Tryptophan halogenase</fullName>
    </submittedName>
</protein>
<sequence length="550" mass="60322">MTTQSMGSKDAGSPPVRDVLIVGGGTAGWLAAAYLARTLAISQPGGARISLVESPDIGILGVGEGTFPSIQRTLRRIGIDESVFMRESEATFKQGIRFDHWVRPPDTPGRSHYFHPFESAITPEGMDLLPYWLLGCADDGIGIDTAVTVQKGVADASLAPKRPGEADYAGALNYAYHFDAVKFARLLRTVAIDLGVRHVVDTVDAVPLAEDGTIAGVLTHRNGRLTADLYIDCTGFSAQLIGQALKSPYQSCRQWLFCDRAVALQVPYDRPDAPIPSYTISTAQEAGWTWDIGLESRRGTGHVYSSDHTDDTRAEQVLRDYIGPAAADKAARTFRFEAGFRPQPWVGNCVAIGLSGGFFEPLESTGIVMIEVAAVLLSSLFPWAGDMVTAARQFNRIMRQRYERAADFLKLHYCLTRRTDTAFWRDNADAATTPDTLRDLLDRWRHRPPEGLDFDLNLDTFSEASWRFVLYGMEYGTDLAAQAGAFRHKDEARRHFAAIRAGTAQALAALPRHRDLIQQIYRHGLRPRPSFGTAQAGQSALSAGMAGLSR</sequence>
<dbReference type="PIRSF" id="PIRSF011396">
    <property type="entry name" value="Trp_halogenase"/>
    <property type="match status" value="1"/>
</dbReference>
<reference evidence="3 4" key="1">
    <citation type="submission" date="2019-06" db="EMBL/GenBank/DDBJ databases">
        <title>Genomic Encyclopedia of Type Strains, Phase IV (KMG-V): Genome sequencing to study the core and pangenomes of soil and plant-associated prokaryotes.</title>
        <authorList>
            <person name="Whitman W."/>
        </authorList>
    </citation>
    <scope>NUCLEOTIDE SEQUENCE [LARGE SCALE GENOMIC DNA]</scope>
    <source>
        <strain evidence="3 4">BR 11622</strain>
    </source>
</reference>
<dbReference type="EMBL" id="VITR01000004">
    <property type="protein sequence ID" value="TWB43860.1"/>
    <property type="molecule type" value="Genomic_DNA"/>
</dbReference>
<dbReference type="InterPro" id="IPR050816">
    <property type="entry name" value="Flavin-dep_Halogenase_NPB"/>
</dbReference>
<organism evidence="3 4">
    <name type="scientific">Nitrospirillum amazonense</name>
    <dbReference type="NCBI Taxonomy" id="28077"/>
    <lineage>
        <taxon>Bacteria</taxon>
        <taxon>Pseudomonadati</taxon>
        <taxon>Pseudomonadota</taxon>
        <taxon>Alphaproteobacteria</taxon>
        <taxon>Rhodospirillales</taxon>
        <taxon>Azospirillaceae</taxon>
        <taxon>Nitrospirillum</taxon>
    </lineage>
</organism>
<feature type="binding site" evidence="2">
    <location>
        <position position="203"/>
    </location>
    <ligand>
        <name>FAD</name>
        <dbReference type="ChEBI" id="CHEBI:57692"/>
    </ligand>
</feature>
<feature type="binding site" evidence="2">
    <location>
        <position position="93"/>
    </location>
    <ligand>
        <name>7-chloro-L-tryptophan</name>
        <dbReference type="ChEBI" id="CHEBI:58713"/>
    </ligand>
</feature>
<dbReference type="Gene3D" id="3.50.50.60">
    <property type="entry name" value="FAD/NAD(P)-binding domain"/>
    <property type="match status" value="1"/>
</dbReference>
<name>A0A560HEQ0_9PROT</name>
<feature type="binding site" evidence="2">
    <location>
        <position position="354"/>
    </location>
    <ligand>
        <name>FAD</name>
        <dbReference type="ChEBI" id="CHEBI:57692"/>
    </ligand>
</feature>
<dbReference type="Pfam" id="PF04820">
    <property type="entry name" value="Trp_halogenase"/>
    <property type="match status" value="1"/>
</dbReference>
<feature type="binding site" evidence="2">
    <location>
        <begin position="24"/>
        <end position="27"/>
    </location>
    <ligand>
        <name>FAD</name>
        <dbReference type="ChEBI" id="CHEBI:57692"/>
    </ligand>
</feature>
<dbReference type="SUPFAM" id="SSF51905">
    <property type="entry name" value="FAD/NAD(P)-binding domain"/>
    <property type="match status" value="1"/>
</dbReference>
<dbReference type="GO" id="GO:0000166">
    <property type="term" value="F:nucleotide binding"/>
    <property type="evidence" value="ECO:0007669"/>
    <property type="project" value="UniProtKB-KW"/>
</dbReference>
<dbReference type="AlphaFoldDB" id="A0A560HEQ0"/>
<gene>
    <name evidence="3" type="ORF">FBZ90_104248</name>
</gene>
<dbReference type="Proteomes" id="UP000315751">
    <property type="component" value="Unassembled WGS sequence"/>
</dbReference>
<keyword evidence="4" id="KW-1185">Reference proteome</keyword>
<keyword evidence="2" id="KW-0547">Nucleotide-binding</keyword>
<feature type="binding site" evidence="2">
    <location>
        <position position="367"/>
    </location>
    <ligand>
        <name>FAD</name>
        <dbReference type="ChEBI" id="CHEBI:57692"/>
    </ligand>
</feature>
<comment type="caution">
    <text evidence="3">The sequence shown here is derived from an EMBL/GenBank/DDBJ whole genome shotgun (WGS) entry which is preliminary data.</text>
</comment>